<evidence type="ECO:0008006" key="3">
    <source>
        <dbReference type="Google" id="ProtNLM"/>
    </source>
</evidence>
<evidence type="ECO:0000313" key="1">
    <source>
        <dbReference type="EMBL" id="MDV0447702.1"/>
    </source>
</evidence>
<comment type="caution">
    <text evidence="1">The sequence shown here is derived from an EMBL/GenBank/DDBJ whole genome shotgun (WGS) entry which is preliminary data.</text>
</comment>
<dbReference type="InterPro" id="IPR018680">
    <property type="entry name" value="DUF2164"/>
</dbReference>
<dbReference type="EMBL" id="JAWDKD010000021">
    <property type="protein sequence ID" value="MDV0447702.1"/>
    <property type="molecule type" value="Genomic_DNA"/>
</dbReference>
<organism evidence="1 2">
    <name type="scientific">Methanolapillus africanus</name>
    <dbReference type="NCBI Taxonomy" id="3028297"/>
    <lineage>
        <taxon>Archaea</taxon>
        <taxon>Methanobacteriati</taxon>
        <taxon>Methanobacteriota</taxon>
        <taxon>Stenosarchaea group</taxon>
        <taxon>Methanomicrobia</taxon>
        <taxon>Methanosarcinales</taxon>
        <taxon>Methanosarcinaceae</taxon>
        <taxon>Methanolapillus</taxon>
    </lineage>
</organism>
<dbReference type="Proteomes" id="UP001271789">
    <property type="component" value="Unassembled WGS sequence"/>
</dbReference>
<evidence type="ECO:0000313" key="2">
    <source>
        <dbReference type="Proteomes" id="UP001271789"/>
    </source>
</evidence>
<accession>A0AAE4MJL2</accession>
<dbReference type="RefSeq" id="WP_338100140.1">
    <property type="nucleotide sequence ID" value="NZ_JAWDKD010000021.1"/>
</dbReference>
<protein>
    <recommendedName>
        <fullName evidence="3">DUF2164 domain-containing protein</fullName>
    </recommendedName>
</protein>
<dbReference type="Pfam" id="PF09932">
    <property type="entry name" value="DUF2164"/>
    <property type="match status" value="1"/>
</dbReference>
<proteinExistence type="predicted"/>
<reference evidence="1" key="1">
    <citation type="submission" date="2023-06" db="EMBL/GenBank/DDBJ databases">
        <title>Genome sequence of Methanosarcinaceae archaeon Ag5.</title>
        <authorList>
            <person name="Protasov E."/>
            <person name="Platt K."/>
            <person name="Poehlein A."/>
            <person name="Daniel R."/>
            <person name="Brune A."/>
        </authorList>
    </citation>
    <scope>NUCLEOTIDE SEQUENCE</scope>
    <source>
        <strain evidence="1">Ag5</strain>
    </source>
</reference>
<sequence>MKKDEKPILSKEKRSAAAGLIKKYLEENSDAEIGQMQAEFLMDFIADNIGVYFYNQGVADAMTFMAEKTEDLFVLMKDEKLK</sequence>
<gene>
    <name evidence="1" type="ORF">MsAg5_16130</name>
</gene>
<keyword evidence="2" id="KW-1185">Reference proteome</keyword>
<dbReference type="AlphaFoldDB" id="A0AAE4MJL2"/>
<name>A0AAE4MJL2_9EURY</name>